<gene>
    <name evidence="1" type="ORF">VKT23_020715</name>
</gene>
<sequence>MSQLFTAKGIYSTWERLGDVSAALIYLQSTKKAMGNMIDTSYKQRIHNDADTTPLVWRVERKVLEDKLLEYCPRRNGFERSKAVVDILTTGYHKLRGSLANFNKNVRILYAEDSNDVVDLEYIDEVDDVGLQMDYGEIESELE</sequence>
<protein>
    <submittedName>
        <fullName evidence="1">Uncharacterized protein</fullName>
    </submittedName>
</protein>
<dbReference type="Proteomes" id="UP001498398">
    <property type="component" value="Unassembled WGS sequence"/>
</dbReference>
<comment type="caution">
    <text evidence="1">The sequence shown here is derived from an EMBL/GenBank/DDBJ whole genome shotgun (WGS) entry which is preliminary data.</text>
</comment>
<organism evidence="1 2">
    <name type="scientific">Marasmiellus scandens</name>
    <dbReference type="NCBI Taxonomy" id="2682957"/>
    <lineage>
        <taxon>Eukaryota</taxon>
        <taxon>Fungi</taxon>
        <taxon>Dikarya</taxon>
        <taxon>Basidiomycota</taxon>
        <taxon>Agaricomycotina</taxon>
        <taxon>Agaricomycetes</taxon>
        <taxon>Agaricomycetidae</taxon>
        <taxon>Agaricales</taxon>
        <taxon>Marasmiineae</taxon>
        <taxon>Omphalotaceae</taxon>
        <taxon>Marasmiellus</taxon>
    </lineage>
</organism>
<accession>A0ABR1IIQ4</accession>
<reference evidence="1 2" key="1">
    <citation type="submission" date="2024-01" db="EMBL/GenBank/DDBJ databases">
        <title>A draft genome for the cacao thread blight pathogen Marasmiellus scandens.</title>
        <authorList>
            <person name="Baruah I.K."/>
            <person name="Leung J."/>
            <person name="Bukari Y."/>
            <person name="Amoako-Attah I."/>
            <person name="Meinhardt L.W."/>
            <person name="Bailey B.A."/>
            <person name="Cohen S.P."/>
        </authorList>
    </citation>
    <scope>NUCLEOTIDE SEQUENCE [LARGE SCALE GENOMIC DNA]</scope>
    <source>
        <strain evidence="1 2">GH-19</strain>
    </source>
</reference>
<proteinExistence type="predicted"/>
<dbReference type="EMBL" id="JBANRG010000151">
    <property type="protein sequence ID" value="KAK7433561.1"/>
    <property type="molecule type" value="Genomic_DNA"/>
</dbReference>
<evidence type="ECO:0000313" key="1">
    <source>
        <dbReference type="EMBL" id="KAK7433561.1"/>
    </source>
</evidence>
<keyword evidence="2" id="KW-1185">Reference proteome</keyword>
<name>A0ABR1IIQ4_9AGAR</name>
<evidence type="ECO:0000313" key="2">
    <source>
        <dbReference type="Proteomes" id="UP001498398"/>
    </source>
</evidence>